<evidence type="ECO:0008006" key="4">
    <source>
        <dbReference type="Google" id="ProtNLM"/>
    </source>
</evidence>
<organism evidence="2 3">
    <name type="scientific">Segatella buccae ATCC 33574</name>
    <dbReference type="NCBI Taxonomy" id="873513"/>
    <lineage>
        <taxon>Bacteria</taxon>
        <taxon>Pseudomonadati</taxon>
        <taxon>Bacteroidota</taxon>
        <taxon>Bacteroidia</taxon>
        <taxon>Bacteroidales</taxon>
        <taxon>Prevotellaceae</taxon>
        <taxon>Segatella</taxon>
    </lineage>
</organism>
<accession>E6K3E2</accession>
<reference evidence="2 3" key="1">
    <citation type="submission" date="2010-10" db="EMBL/GenBank/DDBJ databases">
        <authorList>
            <person name="Muzny D."/>
            <person name="Qin X."/>
            <person name="Deng J."/>
            <person name="Jiang H."/>
            <person name="Liu Y."/>
            <person name="Qu J."/>
            <person name="Song X.-Z."/>
            <person name="Zhang L."/>
            <person name="Thornton R."/>
            <person name="Coyle M."/>
            <person name="Francisco L."/>
            <person name="Jackson L."/>
            <person name="Javaid M."/>
            <person name="Korchina V."/>
            <person name="Kovar C."/>
            <person name="Mata R."/>
            <person name="Mathew T."/>
            <person name="Ngo R."/>
            <person name="Nguyen L."/>
            <person name="Nguyen N."/>
            <person name="Okwuonu G."/>
            <person name="Ongeri F."/>
            <person name="Pham C."/>
            <person name="Simmons D."/>
            <person name="Wilczek-Boney K."/>
            <person name="Hale W."/>
            <person name="Jakkamsetti A."/>
            <person name="Pham P."/>
            <person name="Ruth R."/>
            <person name="San Lucas F."/>
            <person name="Warren J."/>
            <person name="Zhang J."/>
            <person name="Zhao Z."/>
            <person name="Zhou C."/>
            <person name="Zhu D."/>
            <person name="Lee S."/>
            <person name="Bess C."/>
            <person name="Blankenburg K."/>
            <person name="Forbes L."/>
            <person name="Fu Q."/>
            <person name="Gubbala S."/>
            <person name="Hirani K."/>
            <person name="Jayaseelan J.C."/>
            <person name="Lara F."/>
            <person name="Munidasa M."/>
            <person name="Palculict T."/>
            <person name="Patil S."/>
            <person name="Pu L.-L."/>
            <person name="Saada N."/>
            <person name="Tang L."/>
            <person name="Weissenberger G."/>
            <person name="Zhu Y."/>
            <person name="Hemphill L."/>
            <person name="Shang Y."/>
            <person name="Youmans B."/>
            <person name="Ayvaz T."/>
            <person name="Ross M."/>
            <person name="Santibanez J."/>
            <person name="Aqrawi P."/>
            <person name="Gross S."/>
            <person name="Joshi V."/>
            <person name="Fowler G."/>
            <person name="Nazareth L."/>
            <person name="Reid J."/>
            <person name="Worley K."/>
            <person name="Petrosino J."/>
            <person name="Highlander S."/>
            <person name="Gibbs R."/>
        </authorList>
    </citation>
    <scope>NUCLEOTIDE SEQUENCE [LARGE SCALE GENOMIC DNA]</scope>
    <source>
        <strain evidence="2 3">ATCC 33574</strain>
    </source>
</reference>
<evidence type="ECO:0000256" key="1">
    <source>
        <dbReference type="SAM" id="SignalP"/>
    </source>
</evidence>
<evidence type="ECO:0000313" key="2">
    <source>
        <dbReference type="EMBL" id="EFU32025.1"/>
    </source>
</evidence>
<dbReference type="EMBL" id="AEPD01000005">
    <property type="protein sequence ID" value="EFU32025.1"/>
    <property type="molecule type" value="Genomic_DNA"/>
</dbReference>
<dbReference type="HOGENOM" id="CLU_080414_0_0_10"/>
<dbReference type="Proteomes" id="UP000003112">
    <property type="component" value="Unassembled WGS sequence"/>
</dbReference>
<evidence type="ECO:0000313" key="3">
    <source>
        <dbReference type="Proteomes" id="UP000003112"/>
    </source>
</evidence>
<dbReference type="AlphaFoldDB" id="E6K3E2"/>
<keyword evidence="3" id="KW-1185">Reference proteome</keyword>
<sequence length="306" mass="35322">MNKLKSCIVLLWIAMSFVAPATADAQELQAKITVNHAQIEGTDASVFDNLQHTLEQFVNERQWTHLQFRKNERIVCNFNITVTKYDKSSNKFSCKALVQANRPVYNSAYTSTLYNNTDDNFDFAFTQFDQLNFNEEVIDNQLTALFAYYAYLIIGLDLDSFAPRGGEDVLRRCLNLTNNAQDLGYPGWKAFENDRNRYAIISDYLDGAMAPFRQLQYDYYRKGLDEMANNAERGRTEITTAIESHLKKSHEDKPLSLLPQIWTDYKKDELANIYQGKGTQKEKENVYEILFSINASQNAAWDKIKQ</sequence>
<proteinExistence type="predicted"/>
<keyword evidence="1" id="KW-0732">Signal</keyword>
<protein>
    <recommendedName>
        <fullName evidence="4">DUF4835 domain-containing protein</fullName>
    </recommendedName>
</protein>
<comment type="caution">
    <text evidence="2">The sequence shown here is derived from an EMBL/GenBank/DDBJ whole genome shotgun (WGS) entry which is preliminary data.</text>
</comment>
<name>E6K3E2_9BACT</name>
<dbReference type="Pfam" id="PF16119">
    <property type="entry name" value="DUF4835"/>
    <property type="match status" value="1"/>
</dbReference>
<dbReference type="InterPro" id="IPR032274">
    <property type="entry name" value="DUF4835"/>
</dbReference>
<feature type="chain" id="PRO_5003207038" description="DUF4835 domain-containing protein" evidence="1">
    <location>
        <begin position="22"/>
        <end position="306"/>
    </location>
</feature>
<dbReference type="eggNOG" id="ENOG502Z7MQ">
    <property type="taxonomic scope" value="Bacteria"/>
</dbReference>
<feature type="signal peptide" evidence="1">
    <location>
        <begin position="1"/>
        <end position="21"/>
    </location>
</feature>
<gene>
    <name evidence="2" type="ORF">HMPREF6485_0127</name>
</gene>
<dbReference type="STRING" id="873513.HMPREF6485_0127"/>